<evidence type="ECO:0000313" key="2">
    <source>
        <dbReference type="EMBL" id="WMS86241.1"/>
    </source>
</evidence>
<accession>A0AA51RRE4</accession>
<keyword evidence="3" id="KW-1185">Reference proteome</keyword>
<evidence type="ECO:0000256" key="1">
    <source>
        <dbReference type="SAM" id="SignalP"/>
    </source>
</evidence>
<dbReference type="Proteomes" id="UP001239782">
    <property type="component" value="Chromosome"/>
</dbReference>
<feature type="chain" id="PRO_5041463008" evidence="1">
    <location>
        <begin position="26"/>
        <end position="345"/>
    </location>
</feature>
<dbReference type="EMBL" id="CP133548">
    <property type="protein sequence ID" value="WMS86241.1"/>
    <property type="molecule type" value="Genomic_DNA"/>
</dbReference>
<dbReference type="GO" id="GO:0016788">
    <property type="term" value="F:hydrolase activity, acting on ester bonds"/>
    <property type="evidence" value="ECO:0007669"/>
    <property type="project" value="InterPro"/>
</dbReference>
<dbReference type="RefSeq" id="WP_309201393.1">
    <property type="nucleotide sequence ID" value="NZ_CP133548.1"/>
</dbReference>
<name>A0AA51RRE4_9GAMM</name>
<dbReference type="InterPro" id="IPR008947">
    <property type="entry name" value="PLipase_C/P1_nuclease_dom_sf"/>
</dbReference>
<dbReference type="Gene3D" id="1.10.575.10">
    <property type="entry name" value="P1 Nuclease"/>
    <property type="match status" value="1"/>
</dbReference>
<dbReference type="SUPFAM" id="SSF48537">
    <property type="entry name" value="Phospholipase C/P1 nuclease"/>
    <property type="match status" value="1"/>
</dbReference>
<dbReference type="KEGG" id="plei:Q9312_13535"/>
<gene>
    <name evidence="2" type="ORF">Q9312_13535</name>
</gene>
<evidence type="ECO:0000313" key="3">
    <source>
        <dbReference type="Proteomes" id="UP001239782"/>
    </source>
</evidence>
<dbReference type="AlphaFoldDB" id="A0AA51RRE4"/>
<sequence>MTTVARFISFCIPLAFAFNSLSAHAFKQVTHKRIVQDAVAYMQANPNTTEFAKLQRLANNAGLRVNELGNLLGQGAYDVDDFADTFICGAITGDCVQAPLWGMAESIVKYTSYWHFQNHTQGIDEHGNDFGGYNYSQLTVKGDVDNLASSWLYNDHLDDGRGGKTGWFGAEDSEYRTYQVTEGNYRQGSYSNYNMYQDFQNMPFQPLDNLGQYWYSEFWSQPTVQSLGFVLHTTDLLQPHHTWTTSALNHSGWEAWVADYYDSENLNDFAKVNQALSSFSPIAANSQDIRPLLTQGGSFSYAQGGIVLYSQSHNDRVAVANQVVPHAIAMVVHILNHAMNRFDTI</sequence>
<proteinExistence type="predicted"/>
<protein>
    <submittedName>
        <fullName evidence="2">Phospholipase</fullName>
    </submittedName>
</protein>
<reference evidence="2 3" key="1">
    <citation type="submission" date="2023-08" db="EMBL/GenBank/DDBJ databases">
        <title>Pleionea litopenaei sp. nov., isolated from stomach of juvenile Litopenaeus vannamei.</title>
        <authorList>
            <person name="Rho A.M."/>
            <person name="Hwang C.Y."/>
        </authorList>
    </citation>
    <scope>NUCLEOTIDE SEQUENCE [LARGE SCALE GENOMIC DNA]</scope>
    <source>
        <strain evidence="2 3">HL-JVS1</strain>
    </source>
</reference>
<organism evidence="2 3">
    <name type="scientific">Pleionea litopenaei</name>
    <dbReference type="NCBI Taxonomy" id="3070815"/>
    <lineage>
        <taxon>Bacteria</taxon>
        <taxon>Pseudomonadati</taxon>
        <taxon>Pseudomonadota</taxon>
        <taxon>Gammaproteobacteria</taxon>
        <taxon>Oceanospirillales</taxon>
        <taxon>Pleioneaceae</taxon>
        <taxon>Pleionea</taxon>
    </lineage>
</organism>
<feature type="signal peptide" evidence="1">
    <location>
        <begin position="1"/>
        <end position="25"/>
    </location>
</feature>
<keyword evidence="1" id="KW-0732">Signal</keyword>